<dbReference type="GO" id="GO:0000228">
    <property type="term" value="C:nuclear chromosome"/>
    <property type="evidence" value="ECO:0007669"/>
    <property type="project" value="TreeGrafter"/>
</dbReference>
<reference evidence="23 24" key="1">
    <citation type="journal article" date="2019" name="Mol. Ecol. Resour.">
        <title>Improving Illumina assemblies with Hi-C and long reads: an example with the North African dromedary.</title>
        <authorList>
            <person name="Elbers J.P."/>
            <person name="Rogers M.F."/>
            <person name="Perelman P.L."/>
            <person name="Proskuryakova A.A."/>
            <person name="Serdyukova N.A."/>
            <person name="Johnson W.E."/>
            <person name="Horin P."/>
            <person name="Corander J."/>
            <person name="Murphy D."/>
            <person name="Burger P.A."/>
        </authorList>
    </citation>
    <scope>NUCLEOTIDE SEQUENCE [LARGE SCALE GENOMIC DNA]</scope>
    <source>
        <strain evidence="23">Drom800</strain>
        <tissue evidence="23">Blood</tissue>
    </source>
</reference>
<feature type="compositionally biased region" description="Basic and acidic residues" evidence="19">
    <location>
        <begin position="610"/>
        <end position="621"/>
    </location>
</feature>
<feature type="compositionally biased region" description="Acidic residues" evidence="19">
    <location>
        <begin position="598"/>
        <end position="608"/>
    </location>
</feature>
<keyword evidence="9" id="KW-0805">Transcription regulation</keyword>
<proteinExistence type="inferred from homology"/>
<dbReference type="Pfam" id="PF00628">
    <property type="entry name" value="PHD"/>
    <property type="match status" value="1"/>
</dbReference>
<dbReference type="EMBL" id="JWIN03000006">
    <property type="protein sequence ID" value="KAB1277312.1"/>
    <property type="molecule type" value="Genomic_DNA"/>
</dbReference>
<dbReference type="InterPro" id="IPR011011">
    <property type="entry name" value="Znf_FYVE_PHD"/>
</dbReference>
<feature type="compositionally biased region" description="Polar residues" evidence="19">
    <location>
        <begin position="739"/>
        <end position="769"/>
    </location>
</feature>
<dbReference type="PROSITE" id="PS50014">
    <property type="entry name" value="BROMODOMAIN_2"/>
    <property type="match status" value="1"/>
</dbReference>
<dbReference type="FunFam" id="1.20.920.10:FF:000029">
    <property type="entry name" value="Bromodomain adjacent to zinc finger domain protein 1A"/>
    <property type="match status" value="1"/>
</dbReference>
<evidence type="ECO:0000256" key="10">
    <source>
        <dbReference type="ARBA" id="ARBA00023054"/>
    </source>
</evidence>
<feature type="compositionally biased region" description="Acidic residues" evidence="19">
    <location>
        <begin position="1110"/>
        <end position="1154"/>
    </location>
</feature>
<evidence type="ECO:0000256" key="5">
    <source>
        <dbReference type="ARBA" id="ARBA00022723"/>
    </source>
</evidence>
<dbReference type="GO" id="GO:0005721">
    <property type="term" value="C:pericentric heterochromatin"/>
    <property type="evidence" value="ECO:0007669"/>
    <property type="project" value="UniProtKB-ARBA"/>
</dbReference>
<dbReference type="SUPFAM" id="SSF57903">
    <property type="entry name" value="FYVE/PHD zinc finger"/>
    <property type="match status" value="1"/>
</dbReference>
<dbReference type="SMART" id="SM00249">
    <property type="entry name" value="PHD"/>
    <property type="match status" value="1"/>
</dbReference>
<feature type="region of interest" description="Disordered" evidence="19">
    <location>
        <begin position="1099"/>
        <end position="1158"/>
    </location>
</feature>
<dbReference type="InterPro" id="IPR019787">
    <property type="entry name" value="Znf_PHD-finger"/>
</dbReference>
<evidence type="ECO:0000256" key="11">
    <source>
        <dbReference type="ARBA" id="ARBA00023117"/>
    </source>
</evidence>
<dbReference type="GO" id="GO:0031445">
    <property type="term" value="P:regulation of heterochromatin formation"/>
    <property type="evidence" value="ECO:0007669"/>
    <property type="project" value="TreeGrafter"/>
</dbReference>
<dbReference type="InterPro" id="IPR028941">
    <property type="entry name" value="WHIM2_dom"/>
</dbReference>
<dbReference type="InterPro" id="IPR047171">
    <property type="entry name" value="BAZ1A"/>
</dbReference>
<evidence type="ECO:0000256" key="6">
    <source>
        <dbReference type="ARBA" id="ARBA00022771"/>
    </source>
</evidence>
<protein>
    <recommendedName>
        <fullName evidence="14">Bromodomain adjacent to zinc finger domain protein 1A</fullName>
    </recommendedName>
</protein>
<dbReference type="InterPro" id="IPR028942">
    <property type="entry name" value="WHIM1_dom"/>
</dbReference>
<dbReference type="PANTHER" id="PTHR46510">
    <property type="entry name" value="BROMODOMAIN ADJACENT TO ZINC FINGER DOMAIN PROTEIN 1A"/>
    <property type="match status" value="1"/>
</dbReference>
<dbReference type="GO" id="GO:0003677">
    <property type="term" value="F:DNA binding"/>
    <property type="evidence" value="ECO:0007669"/>
    <property type="project" value="TreeGrafter"/>
</dbReference>
<evidence type="ECO:0000256" key="1">
    <source>
        <dbReference type="ARBA" id="ARBA00004123"/>
    </source>
</evidence>
<evidence type="ECO:0000256" key="12">
    <source>
        <dbReference type="ARBA" id="ARBA00023163"/>
    </source>
</evidence>
<evidence type="ECO:0000256" key="16">
    <source>
        <dbReference type="PROSITE-ProRule" id="PRU00146"/>
    </source>
</evidence>
<dbReference type="InterPro" id="IPR018501">
    <property type="entry name" value="DDT_dom"/>
</dbReference>
<dbReference type="GO" id="GO:0045740">
    <property type="term" value="P:positive regulation of DNA replication"/>
    <property type="evidence" value="ECO:0007669"/>
    <property type="project" value="TreeGrafter"/>
</dbReference>
<dbReference type="InterPro" id="IPR001965">
    <property type="entry name" value="Znf_PHD"/>
</dbReference>
<dbReference type="InterPro" id="IPR018359">
    <property type="entry name" value="Bromodomain_CS"/>
</dbReference>
<keyword evidence="6 16" id="KW-0863">Zinc-finger</keyword>
<evidence type="ECO:0000256" key="18">
    <source>
        <dbReference type="SAM" id="Coils"/>
    </source>
</evidence>
<dbReference type="STRING" id="9838.ENSCDRP00005023876"/>
<dbReference type="InterPro" id="IPR013083">
    <property type="entry name" value="Znf_RING/FYVE/PHD"/>
</dbReference>
<keyword evidence="4" id="KW-0597">Phosphoprotein</keyword>
<keyword evidence="5" id="KW-0479">Metal-binding</keyword>
<organism evidence="23 24">
    <name type="scientific">Camelus dromedarius</name>
    <name type="common">Dromedary</name>
    <name type="synonym">Arabian camel</name>
    <dbReference type="NCBI Taxonomy" id="9838"/>
    <lineage>
        <taxon>Eukaryota</taxon>
        <taxon>Metazoa</taxon>
        <taxon>Chordata</taxon>
        <taxon>Craniata</taxon>
        <taxon>Vertebrata</taxon>
        <taxon>Euteleostomi</taxon>
        <taxon>Mammalia</taxon>
        <taxon>Eutheria</taxon>
        <taxon>Laurasiatheria</taxon>
        <taxon>Artiodactyla</taxon>
        <taxon>Tylopoda</taxon>
        <taxon>Camelidae</taxon>
        <taxon>Camelus</taxon>
    </lineage>
</organism>
<dbReference type="Proteomes" id="UP000299084">
    <property type="component" value="Unassembled WGS sequence"/>
</dbReference>
<evidence type="ECO:0000256" key="17">
    <source>
        <dbReference type="PROSITE-ProRule" id="PRU00475"/>
    </source>
</evidence>
<keyword evidence="24" id="KW-1185">Reference proteome</keyword>
<dbReference type="InterPro" id="IPR037325">
    <property type="entry name" value="Acf1_Bromo"/>
</dbReference>
<dbReference type="Pfam" id="PF15613">
    <property type="entry name" value="WSD"/>
    <property type="match status" value="1"/>
</dbReference>
<dbReference type="InterPro" id="IPR013136">
    <property type="entry name" value="WSTF_Acf1_Cbp146"/>
</dbReference>
<keyword evidence="7" id="KW-0862">Zinc</keyword>
<dbReference type="PROSITE" id="PS01359">
    <property type="entry name" value="ZF_PHD_1"/>
    <property type="match status" value="1"/>
</dbReference>
<evidence type="ECO:0000259" key="22">
    <source>
        <dbReference type="PROSITE" id="PS51136"/>
    </source>
</evidence>
<feature type="region of interest" description="Disordered" evidence="19">
    <location>
        <begin position="566"/>
        <end position="655"/>
    </location>
</feature>
<feature type="compositionally biased region" description="Acidic residues" evidence="19">
    <location>
        <begin position="622"/>
        <end position="633"/>
    </location>
</feature>
<dbReference type="GO" id="GO:0006355">
    <property type="term" value="P:regulation of DNA-templated transcription"/>
    <property type="evidence" value="ECO:0007669"/>
    <property type="project" value="TreeGrafter"/>
</dbReference>
<sequence>MPLLHRKPFVRQKPPADLRPDEEVFYCKVTNEIFRHYDDFFERTILCNSLVWSCAVTGRPGLTYQEALESEKKARQNLQSFPEPLIIPVLYLTNLTHRSRLHEICDDIFAYVKDRYFVEETVEVIRNNGARKKKDTIDPLLFKYKVQPTKKELYECAIVKATQISRRKHLFSRDKLKLFLKQHCEPQDGVIKIKASSLSTYKIAEQDFSYFFPDDPPTFIFSPANRRRGRPPKRVSVNQEDSVANKQTITGYRNKTTKERDKLLKQEEMKSLVLSLTFSTAFEKAKLKREKADALEAKKKEKEDKEKKKEELKKIVEEERLKKKEEKERLKIEREKELPEPTPVKTRLPPEIFGDALMVLDGVVFSLHDQNFKFILNILFTEVLEEALVGNDSEGPLCELLFFFLTAIFQAIAEEEEEVAKEQITDADTKGCSLKSLDLDSCTLSEILRLHILASGADVTSANAKYRYQKRGGFDATDDACMELRLSNPGLVKKLSSTSVYDLTPGEKMKILHALCGKLLTLVSTRDFIEDYVDILRQAKQEFRELKAEQHRKEREEAAARIRKRKEEKLKEQEQKMKEKQEKLKEDEQRSSVADVSIGEEEREDFDTSTESKETEQKEQDQDQDTVTEDEDDPGSHKRGRRGKGGQNGFKEFTRQEEVNCVTREPLTADEEEALKQEHQRKEKELLEKIQSAIACTNIFPLGRDRMYRRYWIFPSIPGLFIEEDYSGLTEDMLLPRPSSFQNNVQSQGPQVSTKTGDSLMSESTSGTDQGPCDDSVQLPKPVHKPNRWCFYSSCEQLDQLIEALNSRGHRESALKETLLQEKSRICAQLAHFSEEKFHFSDKLQTDSKPTCSRGRSSNTYDPSQISAERQLELRLRDFLLDIEDRIYQGTLGAIKVTDRHTWRSALESGRYELLSEENKENGIIKTVNEDVEEMEIDEQAKVIVKDRLLGIKTETPSTVSTNASTPQSVSNVVHYLAMALFQIEQGIERRFLKAPLDASDSGRSYKTVLDRWRESLLSSASLSQVFLHLSTLDRSVIWSKSIMNARCKICRKKGDAENMVLCDGCDRGHHTYCVRPKLKTVPEGDWFCPECRPKQRSRRLSSRQRPSLESDDEMEDSMEGEDDDVDDDEEGQSEEEEYEVEQDEDDSQEEEEVSPPKRGRPQFVFICPALLVVIKYFALSSPKINIMIYSESSPMTLNRRSSGRQGGVHELSAFEQLVVELVRHDDSWPFLKLVSKIQVPDYYDIIKKPIALNIIREKVNKCEYKLASEFIDDIELMFSNCFEYNPRNTSEAKAGTRLQAFFHIQAQKLGLHVTPGNVDQVSTPPAAKKSRI</sequence>
<name>A0A5N4E1Q5_CAMDR</name>
<dbReference type="InterPro" id="IPR001487">
    <property type="entry name" value="Bromodomain"/>
</dbReference>
<feature type="domain" description="WAC" evidence="22">
    <location>
        <begin position="22"/>
        <end position="128"/>
    </location>
</feature>
<comment type="similarity">
    <text evidence="2">Belongs to the WAL family.</text>
</comment>
<feature type="compositionally biased region" description="Basic and acidic residues" evidence="19">
    <location>
        <begin position="566"/>
        <end position="590"/>
    </location>
</feature>
<dbReference type="Pfam" id="PF00439">
    <property type="entry name" value="Bromodomain"/>
    <property type="match status" value="1"/>
</dbReference>
<feature type="compositionally biased region" description="Polar residues" evidence="19">
    <location>
        <begin position="847"/>
        <end position="864"/>
    </location>
</feature>
<feature type="coiled-coil region" evidence="18">
    <location>
        <begin position="284"/>
        <end position="338"/>
    </location>
</feature>
<keyword evidence="12" id="KW-0804">Transcription</keyword>
<evidence type="ECO:0000256" key="15">
    <source>
        <dbReference type="PROSITE-ProRule" id="PRU00035"/>
    </source>
</evidence>
<dbReference type="Gene3D" id="1.20.920.10">
    <property type="entry name" value="Bromodomain-like"/>
    <property type="match status" value="1"/>
</dbReference>
<comment type="subcellular location">
    <subcellularLocation>
        <location evidence="1 17">Nucleus</location>
    </subcellularLocation>
</comment>
<evidence type="ECO:0000259" key="21">
    <source>
        <dbReference type="PROSITE" id="PS50016"/>
    </source>
</evidence>
<comment type="caution">
    <text evidence="23">The sequence shown here is derived from an EMBL/GenBank/DDBJ whole genome shotgun (WGS) entry which is preliminary data.</text>
</comment>
<feature type="region of interest" description="Disordered" evidence="19">
    <location>
        <begin position="737"/>
        <end position="774"/>
    </location>
</feature>
<keyword evidence="13 17" id="KW-0539">Nucleus</keyword>
<keyword evidence="10 18" id="KW-0175">Coiled coil</keyword>
<evidence type="ECO:0000256" key="3">
    <source>
        <dbReference type="ARBA" id="ARBA00022499"/>
    </source>
</evidence>
<dbReference type="InterPro" id="IPR019786">
    <property type="entry name" value="Zinc_finger_PHD-type_CS"/>
</dbReference>
<dbReference type="Gene3D" id="3.30.40.10">
    <property type="entry name" value="Zinc/RING finger domain, C3HC4 (zinc finger)"/>
    <property type="match status" value="1"/>
</dbReference>
<dbReference type="Pfam" id="PF15612">
    <property type="entry name" value="WHIM1"/>
    <property type="match status" value="1"/>
</dbReference>
<dbReference type="InterPro" id="IPR036427">
    <property type="entry name" value="Bromodomain-like_sf"/>
</dbReference>
<dbReference type="GO" id="GO:0008623">
    <property type="term" value="C:CHRAC"/>
    <property type="evidence" value="ECO:0007669"/>
    <property type="project" value="TreeGrafter"/>
</dbReference>
<evidence type="ECO:0000256" key="19">
    <source>
        <dbReference type="SAM" id="MobiDB-lite"/>
    </source>
</evidence>
<evidence type="ECO:0000256" key="4">
    <source>
        <dbReference type="ARBA" id="ARBA00022553"/>
    </source>
</evidence>
<dbReference type="PRINTS" id="PR00503">
    <property type="entry name" value="BROMODOMAIN"/>
</dbReference>
<evidence type="ECO:0000256" key="9">
    <source>
        <dbReference type="ARBA" id="ARBA00023015"/>
    </source>
</evidence>
<feature type="domain" description="Bromo" evidence="20">
    <location>
        <begin position="1223"/>
        <end position="1293"/>
    </location>
</feature>
<keyword evidence="8" id="KW-0832">Ubl conjugation</keyword>
<evidence type="ECO:0000313" key="23">
    <source>
        <dbReference type="EMBL" id="KAB1277312.1"/>
    </source>
</evidence>
<dbReference type="PROSITE" id="PS51136">
    <property type="entry name" value="WAC"/>
    <property type="match status" value="1"/>
</dbReference>
<dbReference type="PANTHER" id="PTHR46510:SF1">
    <property type="entry name" value="BROMODOMAIN ADJACENT TO ZINC FINGER DOMAIN PROTEIN 1A"/>
    <property type="match status" value="1"/>
</dbReference>
<evidence type="ECO:0000256" key="8">
    <source>
        <dbReference type="ARBA" id="ARBA00022843"/>
    </source>
</evidence>
<feature type="domain" description="PHD-type" evidence="21">
    <location>
        <begin position="1045"/>
        <end position="1095"/>
    </location>
</feature>
<evidence type="ECO:0000313" key="24">
    <source>
        <dbReference type="Proteomes" id="UP000299084"/>
    </source>
</evidence>
<dbReference type="SUPFAM" id="SSF47370">
    <property type="entry name" value="Bromodomain"/>
    <property type="match status" value="1"/>
</dbReference>
<feature type="region of interest" description="Disordered" evidence="19">
    <location>
        <begin position="844"/>
        <end position="864"/>
    </location>
</feature>
<dbReference type="FunFam" id="3.30.40.10:FF:000300">
    <property type="entry name" value="Bromodomain adjacent to zinc finger domain protein 1A"/>
    <property type="match status" value="1"/>
</dbReference>
<evidence type="ECO:0000256" key="2">
    <source>
        <dbReference type="ARBA" id="ARBA00007444"/>
    </source>
</evidence>
<dbReference type="CDD" id="cd15627">
    <property type="entry name" value="PHD_BAZ1A"/>
    <property type="match status" value="1"/>
</dbReference>
<evidence type="ECO:0000256" key="7">
    <source>
        <dbReference type="ARBA" id="ARBA00022833"/>
    </source>
</evidence>
<dbReference type="SMART" id="SM00297">
    <property type="entry name" value="BROMO"/>
    <property type="match status" value="1"/>
</dbReference>
<dbReference type="GO" id="GO:0006338">
    <property type="term" value="P:chromatin remodeling"/>
    <property type="evidence" value="ECO:0007669"/>
    <property type="project" value="InterPro"/>
</dbReference>
<gene>
    <name evidence="23" type="ORF">Cadr_000005868</name>
</gene>
<evidence type="ECO:0000256" key="13">
    <source>
        <dbReference type="ARBA" id="ARBA00023242"/>
    </source>
</evidence>
<evidence type="ECO:0000256" key="14">
    <source>
        <dbReference type="ARBA" id="ARBA00068253"/>
    </source>
</evidence>
<dbReference type="CDD" id="cd05504">
    <property type="entry name" value="Bromo_Acf1_like"/>
    <property type="match status" value="1"/>
</dbReference>
<evidence type="ECO:0000259" key="20">
    <source>
        <dbReference type="PROSITE" id="PS50014"/>
    </source>
</evidence>
<accession>A0A5N4E1Q5</accession>
<keyword evidence="3" id="KW-1017">Isopeptide bond</keyword>
<dbReference type="Pfam" id="PF10537">
    <property type="entry name" value="WAC_Acf1_DNA_bd"/>
    <property type="match status" value="1"/>
</dbReference>
<keyword evidence="11 15" id="KW-0103">Bromodomain</keyword>
<dbReference type="GO" id="GO:0008270">
    <property type="term" value="F:zinc ion binding"/>
    <property type="evidence" value="ECO:0007669"/>
    <property type="project" value="UniProtKB-KW"/>
</dbReference>
<dbReference type="SMART" id="SM00571">
    <property type="entry name" value="DDT"/>
    <property type="match status" value="1"/>
</dbReference>
<dbReference type="PROSITE" id="PS50016">
    <property type="entry name" value="ZF_PHD_2"/>
    <property type="match status" value="1"/>
</dbReference>
<dbReference type="PROSITE" id="PS00633">
    <property type="entry name" value="BROMODOMAIN_1"/>
    <property type="match status" value="1"/>
</dbReference>